<proteinExistence type="predicted"/>
<dbReference type="InterPro" id="IPR004242">
    <property type="entry name" value="Transposase_21"/>
</dbReference>
<reference evidence="1" key="1">
    <citation type="submission" date="2023-07" db="EMBL/GenBank/DDBJ databases">
        <title>A chromosome-level genome assembly of Lolium multiflorum.</title>
        <authorList>
            <person name="Chen Y."/>
            <person name="Copetti D."/>
            <person name="Kolliker R."/>
            <person name="Studer B."/>
        </authorList>
    </citation>
    <scope>NUCLEOTIDE SEQUENCE</scope>
    <source>
        <strain evidence="1">02402/16</strain>
        <tissue evidence="1">Leaf</tissue>
    </source>
</reference>
<protein>
    <submittedName>
        <fullName evidence="1">Uncharacterized protein</fullName>
    </submittedName>
</protein>
<dbReference type="Proteomes" id="UP001231189">
    <property type="component" value="Unassembled WGS sequence"/>
</dbReference>
<accession>A0AAD8RY45</accession>
<comment type="caution">
    <text evidence="1">The sequence shown here is derived from an EMBL/GenBank/DDBJ whole genome shotgun (WGS) entry which is preliminary data.</text>
</comment>
<dbReference type="AlphaFoldDB" id="A0AAD8RY45"/>
<name>A0AAD8RY45_LOLMU</name>
<gene>
    <name evidence="1" type="ORF">QYE76_006969</name>
</gene>
<keyword evidence="2" id="KW-1185">Reference proteome</keyword>
<sequence>MFLSLIIPGPDYPGKNLSVYMQPIVEDLNHSWHHGTLTYDRASKTNFYMKVWLQYTMHDMPGEFTDEMWPYDELPQPSEMDALLKEGAPGINKNFVSWFMEKALMISLSTGTPPPAQVPMAGELPIMPSRATFAMAYYGSTPVSSLPNR</sequence>
<evidence type="ECO:0000313" key="2">
    <source>
        <dbReference type="Proteomes" id="UP001231189"/>
    </source>
</evidence>
<dbReference type="Pfam" id="PF02992">
    <property type="entry name" value="Transposase_21"/>
    <property type="match status" value="1"/>
</dbReference>
<organism evidence="1 2">
    <name type="scientific">Lolium multiflorum</name>
    <name type="common">Italian ryegrass</name>
    <name type="synonym">Lolium perenne subsp. multiflorum</name>
    <dbReference type="NCBI Taxonomy" id="4521"/>
    <lineage>
        <taxon>Eukaryota</taxon>
        <taxon>Viridiplantae</taxon>
        <taxon>Streptophyta</taxon>
        <taxon>Embryophyta</taxon>
        <taxon>Tracheophyta</taxon>
        <taxon>Spermatophyta</taxon>
        <taxon>Magnoliopsida</taxon>
        <taxon>Liliopsida</taxon>
        <taxon>Poales</taxon>
        <taxon>Poaceae</taxon>
        <taxon>BOP clade</taxon>
        <taxon>Pooideae</taxon>
        <taxon>Poodae</taxon>
        <taxon>Poeae</taxon>
        <taxon>Poeae Chloroplast Group 2 (Poeae type)</taxon>
        <taxon>Loliodinae</taxon>
        <taxon>Loliinae</taxon>
        <taxon>Lolium</taxon>
    </lineage>
</organism>
<evidence type="ECO:0000313" key="1">
    <source>
        <dbReference type="EMBL" id="KAK1632654.1"/>
    </source>
</evidence>
<dbReference type="EMBL" id="JAUUTY010000005">
    <property type="protein sequence ID" value="KAK1632654.1"/>
    <property type="molecule type" value="Genomic_DNA"/>
</dbReference>